<dbReference type="Proteomes" id="UP001143910">
    <property type="component" value="Unassembled WGS sequence"/>
</dbReference>
<comment type="caution">
    <text evidence="1">The sequence shown here is derived from an EMBL/GenBank/DDBJ whole genome shotgun (WGS) entry which is preliminary data.</text>
</comment>
<evidence type="ECO:0000313" key="2">
    <source>
        <dbReference type="Proteomes" id="UP001143910"/>
    </source>
</evidence>
<evidence type="ECO:0000313" key="1">
    <source>
        <dbReference type="EMBL" id="KAJ2959850.1"/>
    </source>
</evidence>
<reference evidence="1" key="1">
    <citation type="submission" date="2022-08" db="EMBL/GenBank/DDBJ databases">
        <title>Genome Sequence of Lecanicillium fungicola.</title>
        <authorList>
            <person name="Buettner E."/>
        </authorList>
    </citation>
    <scope>NUCLEOTIDE SEQUENCE</scope>
    <source>
        <strain evidence="1">Babe33</strain>
    </source>
</reference>
<accession>A0ACC1MCK6</accession>
<gene>
    <name evidence="1" type="ORF">NQ176_g11092</name>
</gene>
<name>A0ACC1MCK6_9HYPO</name>
<sequence length="127" mass="13032">MAPSVSSPGKPDSGSGVQEVDTPSQSWVSRSSAAQEMDRSGAGATPPPIMLTPRQARRSSVAACSIDGVAADSQSMYSQSVPSDAMSMRSIPQSQPPEGGQPTGAVVTPSGTGARRKWLPAFSRSKV</sequence>
<organism evidence="1 2">
    <name type="scientific">Zarea fungicola</name>
    <dbReference type="NCBI Taxonomy" id="93591"/>
    <lineage>
        <taxon>Eukaryota</taxon>
        <taxon>Fungi</taxon>
        <taxon>Dikarya</taxon>
        <taxon>Ascomycota</taxon>
        <taxon>Pezizomycotina</taxon>
        <taxon>Sordariomycetes</taxon>
        <taxon>Hypocreomycetidae</taxon>
        <taxon>Hypocreales</taxon>
        <taxon>Cordycipitaceae</taxon>
        <taxon>Zarea</taxon>
    </lineage>
</organism>
<proteinExistence type="predicted"/>
<protein>
    <submittedName>
        <fullName evidence="1">Uncharacterized protein</fullName>
    </submittedName>
</protein>
<dbReference type="EMBL" id="JANJQO010003455">
    <property type="protein sequence ID" value="KAJ2959850.1"/>
    <property type="molecule type" value="Genomic_DNA"/>
</dbReference>
<keyword evidence="2" id="KW-1185">Reference proteome</keyword>